<dbReference type="InterPro" id="IPR036880">
    <property type="entry name" value="Kunitz_BPTI_sf"/>
</dbReference>
<evidence type="ECO:0000313" key="3">
    <source>
        <dbReference type="EMBL" id="AEO36438.1"/>
    </source>
</evidence>
<dbReference type="GO" id="GO:0004867">
    <property type="term" value="F:serine-type endopeptidase inhibitor activity"/>
    <property type="evidence" value="ECO:0007669"/>
    <property type="project" value="InterPro"/>
</dbReference>
<reference evidence="3" key="1">
    <citation type="journal article" date="2011" name="PLoS ONE">
        <title>A deep insight into the sialotranscriptome of the gulf coast tick, Amblyomma maculatum.</title>
        <authorList>
            <person name="Karim S."/>
            <person name="Singh P."/>
            <person name="Ribeiro J.M."/>
        </authorList>
    </citation>
    <scope>NUCLEOTIDE SEQUENCE</scope>
    <source>
        <tissue evidence="3">Salivary gland</tissue>
    </source>
</reference>
<feature type="domain" description="BPTI/Kunitz inhibitor" evidence="2">
    <location>
        <begin position="48"/>
        <end position="105"/>
    </location>
</feature>
<evidence type="ECO:0000259" key="2">
    <source>
        <dbReference type="PROSITE" id="PS50279"/>
    </source>
</evidence>
<sequence>MLYSFTAQVFLPMVLALFAGMILEGGGSVVMAKHLEHVSARDSSEKTCRQMNPKQPICQGKSVPYDIFRYGFDPSTSRCFEYMAASCTTEDANEFTSYTDCLKTCYKDSICLKYYASHENHLQVGYYFDTNSDQCENQTRNALNNQGKTVNLFSTLKECNWLCAPTYYGQ</sequence>
<dbReference type="PROSITE" id="PS50279">
    <property type="entry name" value="BPTI_KUNITZ_2"/>
    <property type="match status" value="1"/>
</dbReference>
<accession>G3MSH0</accession>
<feature type="chain" id="PRO_5003447462" description="BPTI/Kunitz inhibitor domain-containing protein" evidence="1">
    <location>
        <begin position="17"/>
        <end position="170"/>
    </location>
</feature>
<name>G3MSH0_AMBMU</name>
<keyword evidence="1" id="KW-0732">Signal</keyword>
<protein>
    <recommendedName>
        <fullName evidence="2">BPTI/Kunitz inhibitor domain-containing protein</fullName>
    </recommendedName>
</protein>
<dbReference type="SUPFAM" id="SSF57362">
    <property type="entry name" value="BPTI-like"/>
    <property type="match status" value="2"/>
</dbReference>
<evidence type="ECO:0000256" key="1">
    <source>
        <dbReference type="SAM" id="SignalP"/>
    </source>
</evidence>
<feature type="signal peptide" evidence="1">
    <location>
        <begin position="1"/>
        <end position="16"/>
    </location>
</feature>
<dbReference type="Gene3D" id="4.10.410.10">
    <property type="entry name" value="Pancreatic trypsin inhibitor Kunitz domain"/>
    <property type="match status" value="1"/>
</dbReference>
<dbReference type="EMBL" id="JO844821">
    <property type="protein sequence ID" value="AEO36438.1"/>
    <property type="molecule type" value="mRNA"/>
</dbReference>
<proteinExistence type="evidence at transcript level"/>
<organism evidence="3">
    <name type="scientific">Amblyomma maculatum</name>
    <name type="common">Gulf Coast tick</name>
    <dbReference type="NCBI Taxonomy" id="34609"/>
    <lineage>
        <taxon>Eukaryota</taxon>
        <taxon>Metazoa</taxon>
        <taxon>Ecdysozoa</taxon>
        <taxon>Arthropoda</taxon>
        <taxon>Chelicerata</taxon>
        <taxon>Arachnida</taxon>
        <taxon>Acari</taxon>
        <taxon>Parasitiformes</taxon>
        <taxon>Ixodida</taxon>
        <taxon>Ixodoidea</taxon>
        <taxon>Ixodidae</taxon>
        <taxon>Amblyomminae</taxon>
        <taxon>Amblyomma</taxon>
    </lineage>
</organism>
<dbReference type="AlphaFoldDB" id="G3MSH0"/>
<dbReference type="InterPro" id="IPR002223">
    <property type="entry name" value="Kunitz_BPTI"/>
</dbReference>